<proteinExistence type="predicted"/>
<name>A0ABU1JH72_9PROT</name>
<protein>
    <submittedName>
        <fullName evidence="2">Uncharacterized protein</fullName>
    </submittedName>
</protein>
<feature type="chain" id="PRO_5045412802" evidence="1">
    <location>
        <begin position="26"/>
        <end position="167"/>
    </location>
</feature>
<dbReference type="EMBL" id="JAVDPW010000001">
    <property type="protein sequence ID" value="MDR6287678.1"/>
    <property type="molecule type" value="Genomic_DNA"/>
</dbReference>
<dbReference type="Proteomes" id="UP001262410">
    <property type="component" value="Unassembled WGS sequence"/>
</dbReference>
<gene>
    <name evidence="2" type="ORF">E9232_000177</name>
</gene>
<organism evidence="2 3">
    <name type="scientific">Inquilinus ginsengisoli</name>
    <dbReference type="NCBI Taxonomy" id="363840"/>
    <lineage>
        <taxon>Bacteria</taxon>
        <taxon>Pseudomonadati</taxon>
        <taxon>Pseudomonadota</taxon>
        <taxon>Alphaproteobacteria</taxon>
        <taxon>Rhodospirillales</taxon>
        <taxon>Rhodospirillaceae</taxon>
        <taxon>Inquilinus</taxon>
    </lineage>
</organism>
<evidence type="ECO:0000313" key="3">
    <source>
        <dbReference type="Proteomes" id="UP001262410"/>
    </source>
</evidence>
<reference evidence="2 3" key="1">
    <citation type="submission" date="2023-07" db="EMBL/GenBank/DDBJ databases">
        <title>Sorghum-associated microbial communities from plants grown in Nebraska, USA.</title>
        <authorList>
            <person name="Schachtman D."/>
        </authorList>
    </citation>
    <scope>NUCLEOTIDE SEQUENCE [LARGE SCALE GENOMIC DNA]</scope>
    <source>
        <strain evidence="2 3">584</strain>
    </source>
</reference>
<evidence type="ECO:0000313" key="2">
    <source>
        <dbReference type="EMBL" id="MDR6287678.1"/>
    </source>
</evidence>
<feature type="signal peptide" evidence="1">
    <location>
        <begin position="1"/>
        <end position="25"/>
    </location>
</feature>
<comment type="caution">
    <text evidence="2">The sequence shown here is derived from an EMBL/GenBank/DDBJ whole genome shotgun (WGS) entry which is preliminary data.</text>
</comment>
<sequence>MKSRRHARTLVVISLMVIGTAVAHAAGNPLADKVRTANDRFHDVSAATAEGYTPIPCASGVSGGAMGIHYVNAAYLKDDAIDLARPEAVMYEPKPDGKLELVAVEYITSKGPAAIEGQLFNFNSAPNRYGLDAFYELHVWAWRPNPTGTFADMNPNVSCDAAMEMGK</sequence>
<keyword evidence="1" id="KW-0732">Signal</keyword>
<accession>A0ABU1JH72</accession>
<dbReference type="RefSeq" id="WP_309791552.1">
    <property type="nucleotide sequence ID" value="NZ_JAVDPW010000001.1"/>
</dbReference>
<evidence type="ECO:0000256" key="1">
    <source>
        <dbReference type="SAM" id="SignalP"/>
    </source>
</evidence>
<keyword evidence="3" id="KW-1185">Reference proteome</keyword>